<dbReference type="AlphaFoldDB" id="A0A0J9TS15"/>
<gene>
    <name evidence="2" type="ORF">PVNG_03743</name>
</gene>
<accession>A0A0J9TS15</accession>
<keyword evidence="1" id="KW-0472">Membrane</keyword>
<evidence type="ECO:0000313" key="3">
    <source>
        <dbReference type="Proteomes" id="UP000053239"/>
    </source>
</evidence>
<keyword evidence="1" id="KW-0812">Transmembrane</keyword>
<dbReference type="EMBL" id="KQ235450">
    <property type="protein sequence ID" value="KMZ98680.1"/>
    <property type="molecule type" value="Genomic_DNA"/>
</dbReference>
<reference evidence="2 3" key="1">
    <citation type="submission" date="2011-09" db="EMBL/GenBank/DDBJ databases">
        <title>The Genome Sequence of Plasmodium vivax North Korean.</title>
        <authorList>
            <consortium name="The Broad Institute Genome Sequencing Platform"/>
            <consortium name="The Broad Institute Genome Sequencing Center for Infectious Disease"/>
            <person name="Neafsey D."/>
            <person name="Carlton J."/>
            <person name="Barnwell J."/>
            <person name="Collins W."/>
            <person name="Escalante A."/>
            <person name="Mullikin J."/>
            <person name="Saul A."/>
            <person name="Guigo R."/>
            <person name="Camara F."/>
            <person name="Young S.K."/>
            <person name="Zeng Q."/>
            <person name="Gargeya S."/>
            <person name="Fitzgerald M."/>
            <person name="Haas B."/>
            <person name="Abouelleil A."/>
            <person name="Alvarado L."/>
            <person name="Arachchi H.M."/>
            <person name="Berlin A."/>
            <person name="Brown A."/>
            <person name="Chapman S.B."/>
            <person name="Chen Z."/>
            <person name="Dunbar C."/>
            <person name="Freedman E."/>
            <person name="Gearin G."/>
            <person name="Gellesch M."/>
            <person name="Goldberg J."/>
            <person name="Griggs A."/>
            <person name="Gujja S."/>
            <person name="Heiman D."/>
            <person name="Howarth C."/>
            <person name="Larson L."/>
            <person name="Lui A."/>
            <person name="MacDonald P.J.P."/>
            <person name="Montmayeur A."/>
            <person name="Murphy C."/>
            <person name="Neiman D."/>
            <person name="Pearson M."/>
            <person name="Priest M."/>
            <person name="Roberts A."/>
            <person name="Saif S."/>
            <person name="Shea T."/>
            <person name="Shenoy N."/>
            <person name="Sisk P."/>
            <person name="Stolte C."/>
            <person name="Sykes S."/>
            <person name="Wortman J."/>
            <person name="Nusbaum C."/>
            <person name="Birren B."/>
        </authorList>
    </citation>
    <scope>NUCLEOTIDE SEQUENCE [LARGE SCALE GENOMIC DNA]</scope>
    <source>
        <strain evidence="2 3">North Korean</strain>
    </source>
</reference>
<keyword evidence="1" id="KW-1133">Transmembrane helix</keyword>
<sequence length="74" mass="7999">MSAQGGRTIYDEYITQEKAIRGIIKKKYIRVSGYGVYRLIGLVLAWMGSFASALLEGGESFGRALQAAILAKAA</sequence>
<protein>
    <submittedName>
        <fullName evidence="2">Uncharacterized protein</fullName>
    </submittedName>
</protein>
<organism evidence="2 3">
    <name type="scientific">Plasmodium vivax North Korean</name>
    <dbReference type="NCBI Taxonomy" id="1035514"/>
    <lineage>
        <taxon>Eukaryota</taxon>
        <taxon>Sar</taxon>
        <taxon>Alveolata</taxon>
        <taxon>Apicomplexa</taxon>
        <taxon>Aconoidasida</taxon>
        <taxon>Haemosporida</taxon>
        <taxon>Plasmodiidae</taxon>
        <taxon>Plasmodium</taxon>
        <taxon>Plasmodium (Plasmodium)</taxon>
    </lineage>
</organism>
<name>A0A0J9TS15_PLAVI</name>
<proteinExistence type="predicted"/>
<feature type="transmembrane region" description="Helical" evidence="1">
    <location>
        <begin position="35"/>
        <end position="55"/>
    </location>
</feature>
<evidence type="ECO:0000313" key="2">
    <source>
        <dbReference type="EMBL" id="KMZ98680.1"/>
    </source>
</evidence>
<dbReference type="Proteomes" id="UP000053239">
    <property type="component" value="Unassembled WGS sequence"/>
</dbReference>
<evidence type="ECO:0000256" key="1">
    <source>
        <dbReference type="SAM" id="Phobius"/>
    </source>
</evidence>